<dbReference type="AlphaFoldDB" id="A0A914XSR8"/>
<organism evidence="2 3">
    <name type="scientific">Panagrolaimus superbus</name>
    <dbReference type="NCBI Taxonomy" id="310955"/>
    <lineage>
        <taxon>Eukaryota</taxon>
        <taxon>Metazoa</taxon>
        <taxon>Ecdysozoa</taxon>
        <taxon>Nematoda</taxon>
        <taxon>Chromadorea</taxon>
        <taxon>Rhabditida</taxon>
        <taxon>Tylenchina</taxon>
        <taxon>Panagrolaimomorpha</taxon>
        <taxon>Panagrolaimoidea</taxon>
        <taxon>Panagrolaimidae</taxon>
        <taxon>Panagrolaimus</taxon>
    </lineage>
</organism>
<evidence type="ECO:0000313" key="3">
    <source>
        <dbReference type="WBParaSite" id="PSU_v2.g1102.t1"/>
    </source>
</evidence>
<keyword evidence="2" id="KW-1185">Reference proteome</keyword>
<protein>
    <submittedName>
        <fullName evidence="3">Uncharacterized protein</fullName>
    </submittedName>
</protein>
<feature type="region of interest" description="Disordered" evidence="1">
    <location>
        <begin position="147"/>
        <end position="174"/>
    </location>
</feature>
<feature type="region of interest" description="Disordered" evidence="1">
    <location>
        <begin position="587"/>
        <end position="627"/>
    </location>
</feature>
<accession>A0A914XSR8</accession>
<sequence>MFLLQEKPFVQYPTDLLLNDTKTTTTTVEVFRSKVDRDNPVDFFELPPNPLGSDARSQLVRASGPPYEVVTRSETRFSDRPELGSISPLPRGVQWGSRTSGIAASSYHSPKSYGSLERNIPISETIQSRQDWIDERDGAYQTMITRRQFSDQKEQKLQQQKQQQTSSVYSPTEKVYPITVEREEYYEQNHNPRPLRHTTSQPNIFQDISPLNRSLDDSYRITNNKYTSYPPDQYRLRRARSRSETRSDDYYYDRNRPYSGLSNLSRADSWANSVNNVSGPLYQTRDCLGNILYELPKTREEEKAKSLNSSKESLIENVSPRKEATRYDEEMLITKKPILKGEEIVGGISGRKSRVEFIEPELTDSARSLESNLLQTEPSELFLDVPFSIPDDFDTPRKSPPFRHWVEQPRKIVETNSMMSQNNYEIPKVTTTKIFAAPICLESKESVAYIPKPPQPSELKQEISQKIEIKPIKMTEFSDKVQISQSTTAELAKYGWISPRFARNNTAVISTSTKSLAEDDWPLPPSELSPRLEHNDDVILKAKEEIIKTTVSESTQLHPSTLIIETTNNPTVSLSFSESLKAQFSHSPSIATSSSPSPKASSSPKLISSLMTSSKPPLPPSSSLRRPLITQFNTEPRRVLSNSWFNEASSLEDSLNSIPSISFAAQNPPNPLISVKAEGTTLRLSSLSPP</sequence>
<name>A0A914XSR8_9BILA</name>
<evidence type="ECO:0000313" key="2">
    <source>
        <dbReference type="Proteomes" id="UP000887577"/>
    </source>
</evidence>
<dbReference type="Proteomes" id="UP000887577">
    <property type="component" value="Unplaced"/>
</dbReference>
<feature type="compositionally biased region" description="Basic and acidic residues" evidence="1">
    <location>
        <begin position="241"/>
        <end position="251"/>
    </location>
</feature>
<evidence type="ECO:0000256" key="1">
    <source>
        <dbReference type="SAM" id="MobiDB-lite"/>
    </source>
</evidence>
<dbReference type="WBParaSite" id="PSU_v2.g1102.t1">
    <property type="protein sequence ID" value="PSU_v2.g1102.t1"/>
    <property type="gene ID" value="PSU_v2.g1102"/>
</dbReference>
<proteinExistence type="predicted"/>
<feature type="compositionally biased region" description="Polar residues" evidence="1">
    <location>
        <begin position="197"/>
        <end position="212"/>
    </location>
</feature>
<reference evidence="3" key="1">
    <citation type="submission" date="2022-11" db="UniProtKB">
        <authorList>
            <consortium name="WormBaseParasite"/>
        </authorList>
    </citation>
    <scope>IDENTIFICATION</scope>
</reference>
<feature type="region of interest" description="Disordered" evidence="1">
    <location>
        <begin position="187"/>
        <end position="251"/>
    </location>
</feature>